<name>A0ABV8AJY3_9FLAO</name>
<dbReference type="SUPFAM" id="SSF52980">
    <property type="entry name" value="Restriction endonuclease-like"/>
    <property type="match status" value="1"/>
</dbReference>
<dbReference type="EMBL" id="JBHSAT010000004">
    <property type="protein sequence ID" value="MFC3877201.1"/>
    <property type="molecule type" value="Genomic_DNA"/>
</dbReference>
<dbReference type="InterPro" id="IPR007569">
    <property type="entry name" value="DUF559"/>
</dbReference>
<reference evidence="3" key="1">
    <citation type="journal article" date="2019" name="Int. J. Syst. Evol. Microbiol.">
        <title>The Global Catalogue of Microorganisms (GCM) 10K type strain sequencing project: providing services to taxonomists for standard genome sequencing and annotation.</title>
        <authorList>
            <consortium name="The Broad Institute Genomics Platform"/>
            <consortium name="The Broad Institute Genome Sequencing Center for Infectious Disease"/>
            <person name="Wu L."/>
            <person name="Ma J."/>
        </authorList>
    </citation>
    <scope>NUCLEOTIDE SEQUENCE [LARGE SCALE GENOMIC DNA]</scope>
    <source>
        <strain evidence="3">CECT 8979</strain>
    </source>
</reference>
<sequence>MKSPSYIGMHFGAPPKIFKNARILRGKMTAEESLLWDYLKTKPYGYKFRRQHPCGLYILDFYCHHIRLSIEIDGDYHLKQEQIVKDLERTQFINDCGIKEIRFTNDDINNNMRRVAEVINFELMPNTPLGAGGETNSKQ</sequence>
<keyword evidence="2" id="KW-0255">Endonuclease</keyword>
<dbReference type="CDD" id="cd01038">
    <property type="entry name" value="Endonuclease_DUF559"/>
    <property type="match status" value="1"/>
</dbReference>
<dbReference type="Gene3D" id="3.40.960.10">
    <property type="entry name" value="VSR Endonuclease"/>
    <property type="match status" value="1"/>
</dbReference>
<comment type="caution">
    <text evidence="2">The sequence shown here is derived from an EMBL/GenBank/DDBJ whole genome shotgun (WGS) entry which is preliminary data.</text>
</comment>
<keyword evidence="2" id="KW-0540">Nuclease</keyword>
<evidence type="ECO:0000259" key="1">
    <source>
        <dbReference type="Pfam" id="PF04480"/>
    </source>
</evidence>
<proteinExistence type="predicted"/>
<dbReference type="PANTHER" id="PTHR38590:SF1">
    <property type="entry name" value="BLL0828 PROTEIN"/>
    <property type="match status" value="1"/>
</dbReference>
<keyword evidence="3" id="KW-1185">Reference proteome</keyword>
<evidence type="ECO:0000313" key="3">
    <source>
        <dbReference type="Proteomes" id="UP001595812"/>
    </source>
</evidence>
<dbReference type="InterPro" id="IPR011335">
    <property type="entry name" value="Restrct_endonuc-II-like"/>
</dbReference>
<keyword evidence="2" id="KW-0378">Hydrolase</keyword>
<gene>
    <name evidence="2" type="ORF">ACFOSX_08160</name>
</gene>
<dbReference type="Pfam" id="PF04480">
    <property type="entry name" value="DUF559"/>
    <property type="match status" value="1"/>
</dbReference>
<evidence type="ECO:0000313" key="2">
    <source>
        <dbReference type="EMBL" id="MFC3877201.1"/>
    </source>
</evidence>
<organism evidence="2 3">
    <name type="scientific">Winogradskyella maritima</name>
    <dbReference type="NCBI Taxonomy" id="1517766"/>
    <lineage>
        <taxon>Bacteria</taxon>
        <taxon>Pseudomonadati</taxon>
        <taxon>Bacteroidota</taxon>
        <taxon>Flavobacteriia</taxon>
        <taxon>Flavobacteriales</taxon>
        <taxon>Flavobacteriaceae</taxon>
        <taxon>Winogradskyella</taxon>
    </lineage>
</organism>
<feature type="domain" description="DUF559" evidence="1">
    <location>
        <begin position="18"/>
        <end position="122"/>
    </location>
</feature>
<dbReference type="RefSeq" id="WP_386099037.1">
    <property type="nucleotide sequence ID" value="NZ_JBHSAT010000004.1"/>
</dbReference>
<protein>
    <submittedName>
        <fullName evidence="2">Endonuclease domain-containing protein</fullName>
    </submittedName>
</protein>
<dbReference type="InterPro" id="IPR047216">
    <property type="entry name" value="Endonuclease_DUF559_bact"/>
</dbReference>
<accession>A0ABV8AJY3</accession>
<dbReference type="Proteomes" id="UP001595812">
    <property type="component" value="Unassembled WGS sequence"/>
</dbReference>
<dbReference type="PANTHER" id="PTHR38590">
    <property type="entry name" value="BLL0828 PROTEIN"/>
    <property type="match status" value="1"/>
</dbReference>
<dbReference type="GO" id="GO:0004519">
    <property type="term" value="F:endonuclease activity"/>
    <property type="evidence" value="ECO:0007669"/>
    <property type="project" value="UniProtKB-KW"/>
</dbReference>